<gene>
    <name evidence="2" type="ORF">C0601_00615</name>
</gene>
<dbReference type="Gene3D" id="3.20.20.210">
    <property type="match status" value="1"/>
</dbReference>
<proteinExistence type="predicted"/>
<dbReference type="EMBL" id="PKTG01000013">
    <property type="protein sequence ID" value="PLX19954.1"/>
    <property type="molecule type" value="Genomic_DNA"/>
</dbReference>
<sequence>MNSTERMNAFLTNNTIDRRPFSLTLSLFGKKYVGADSEKYFSDKDLYIEGQINIAKKIDPDVMFTPFAYAREAESFGGDVIYLDDGTPNVKRFACADCKKLDDFELKEPMDYKVHRYNLDCCKGMVDQLNGEKPVAAILLSPMELPILICSLEKWLECLLFEEDIYQRTIEKTTRFFKEYIKQMADAGASFAVLPMVFSNPWIVNIKIIRSKVLPVLEEAFKDSPIPVILHHGGAKMSHFLPILKDISNVAGFVLDSEDDPILAREEVGPDKVLIGNIDGPTLWKYTTENIEGKLKDLLKKIQKDKLFIPGTSGPDILTKTSEKNLKIFKKVLEETV</sequence>
<protein>
    <recommendedName>
        <fullName evidence="1">Uroporphyrinogen decarboxylase (URO-D) domain-containing protein</fullName>
    </recommendedName>
</protein>
<dbReference type="PANTHER" id="PTHR47099">
    <property type="entry name" value="METHYLCOBAMIDE:COM METHYLTRANSFERASE MTBA"/>
    <property type="match status" value="1"/>
</dbReference>
<organism evidence="2 3">
    <name type="scientific">Muiribacterium halophilum</name>
    <dbReference type="NCBI Taxonomy" id="2053465"/>
    <lineage>
        <taxon>Bacteria</taxon>
        <taxon>Candidatus Muiribacteriota</taxon>
        <taxon>Candidatus Muiribacteriia</taxon>
        <taxon>Candidatus Muiribacteriales</taxon>
        <taxon>Candidatus Muiribacteriaceae</taxon>
        <taxon>Candidatus Muiribacterium</taxon>
    </lineage>
</organism>
<dbReference type="Proteomes" id="UP000234857">
    <property type="component" value="Unassembled WGS sequence"/>
</dbReference>
<feature type="domain" description="Uroporphyrinogen decarboxylase (URO-D)" evidence="1">
    <location>
        <begin position="3"/>
        <end position="333"/>
    </location>
</feature>
<dbReference type="PANTHER" id="PTHR47099:SF1">
    <property type="entry name" value="METHYLCOBAMIDE:COM METHYLTRANSFERASE MTBA"/>
    <property type="match status" value="1"/>
</dbReference>
<dbReference type="InterPro" id="IPR038071">
    <property type="entry name" value="UROD/MetE-like_sf"/>
</dbReference>
<dbReference type="AlphaFoldDB" id="A0A2N5ZMP5"/>
<evidence type="ECO:0000259" key="1">
    <source>
        <dbReference type="Pfam" id="PF01208"/>
    </source>
</evidence>
<dbReference type="SUPFAM" id="SSF51726">
    <property type="entry name" value="UROD/MetE-like"/>
    <property type="match status" value="1"/>
</dbReference>
<dbReference type="InterPro" id="IPR000257">
    <property type="entry name" value="Uroporphyrinogen_deCOase"/>
</dbReference>
<dbReference type="GO" id="GO:0006779">
    <property type="term" value="P:porphyrin-containing compound biosynthetic process"/>
    <property type="evidence" value="ECO:0007669"/>
    <property type="project" value="InterPro"/>
</dbReference>
<name>A0A2N5ZMP5_MUIH1</name>
<dbReference type="Pfam" id="PF01208">
    <property type="entry name" value="URO-D"/>
    <property type="match status" value="1"/>
</dbReference>
<evidence type="ECO:0000313" key="2">
    <source>
        <dbReference type="EMBL" id="PLX19954.1"/>
    </source>
</evidence>
<evidence type="ECO:0000313" key="3">
    <source>
        <dbReference type="Proteomes" id="UP000234857"/>
    </source>
</evidence>
<accession>A0A2N5ZMP5</accession>
<reference evidence="2 3" key="1">
    <citation type="submission" date="2017-11" db="EMBL/GenBank/DDBJ databases">
        <title>Genome-resolved metagenomics identifies genetic mobility, metabolic interactions, and unexpected diversity in perchlorate-reducing communities.</title>
        <authorList>
            <person name="Barnum T.P."/>
            <person name="Figueroa I.A."/>
            <person name="Carlstrom C.I."/>
            <person name="Lucas L.N."/>
            <person name="Engelbrektson A.L."/>
            <person name="Coates J.D."/>
        </authorList>
    </citation>
    <scope>NUCLEOTIDE SEQUENCE [LARGE SCALE GENOMIC DNA]</scope>
    <source>
        <strain evidence="2">BM706</strain>
    </source>
</reference>
<comment type="caution">
    <text evidence="2">The sequence shown here is derived from an EMBL/GenBank/DDBJ whole genome shotgun (WGS) entry which is preliminary data.</text>
</comment>
<dbReference type="GO" id="GO:0004853">
    <property type="term" value="F:uroporphyrinogen decarboxylase activity"/>
    <property type="evidence" value="ECO:0007669"/>
    <property type="project" value="InterPro"/>
</dbReference>
<dbReference type="InterPro" id="IPR052024">
    <property type="entry name" value="Methanogen_methyltrans"/>
</dbReference>